<proteinExistence type="predicted"/>
<dbReference type="AlphaFoldDB" id="W3V8E0"/>
<gene>
    <name evidence="1" type="ORF">PTE_01845</name>
</gene>
<sequence length="40" mass="4390">MPNRFKQAHHTSKFVFAKTGVTIDFYAATVEADAGVFSAK</sequence>
<reference evidence="1 2" key="1">
    <citation type="submission" date="2013-11" db="EMBL/GenBank/DDBJ databases">
        <title>Elucidation of the Photorhabdus temperata genome and generation of transposon mutant library to identify motility mutants.</title>
        <authorList>
            <person name="Hurst S.G.IV."/>
            <person name="Micheals B."/>
            <person name="Abebe-Akele F."/>
            <person name="Rowedder H."/>
            <person name="Bullock H."/>
            <person name="Jackobeck R."/>
            <person name="Janicki E."/>
            <person name="Tisa L.S."/>
        </authorList>
    </citation>
    <scope>NUCLEOTIDE SEQUENCE [LARGE SCALE GENOMIC DNA]</scope>
    <source>
        <strain evidence="1 2">NC19</strain>
    </source>
</reference>
<name>W3V8E0_9GAMM</name>
<keyword evidence="2" id="KW-1185">Reference proteome</keyword>
<dbReference type="EMBL" id="AYSJ01000008">
    <property type="protein sequence ID" value="ETS32087.1"/>
    <property type="molecule type" value="Genomic_DNA"/>
</dbReference>
<comment type="caution">
    <text evidence="1">The sequence shown here is derived from an EMBL/GenBank/DDBJ whole genome shotgun (WGS) entry which is preliminary data.</text>
</comment>
<evidence type="ECO:0000313" key="1">
    <source>
        <dbReference type="EMBL" id="ETS32087.1"/>
    </source>
</evidence>
<evidence type="ECO:0000313" key="2">
    <source>
        <dbReference type="Proteomes" id="UP000018957"/>
    </source>
</evidence>
<accession>W3V8E0</accession>
<organism evidence="1 2">
    <name type="scientific">Photorhabdus khanii NC19</name>
    <dbReference type="NCBI Taxonomy" id="1004151"/>
    <lineage>
        <taxon>Bacteria</taxon>
        <taxon>Pseudomonadati</taxon>
        <taxon>Pseudomonadota</taxon>
        <taxon>Gammaproteobacteria</taxon>
        <taxon>Enterobacterales</taxon>
        <taxon>Morganellaceae</taxon>
        <taxon>Photorhabdus</taxon>
    </lineage>
</organism>
<protein>
    <submittedName>
        <fullName evidence="1">Uncharacterized protein</fullName>
    </submittedName>
</protein>
<dbReference type="Proteomes" id="UP000018957">
    <property type="component" value="Unassembled WGS sequence"/>
</dbReference>